<sequence>MAALRQNLLHVYFNNQYFAAPIPPSPSAPISCWPPMMRIIPRNERCSHDRQRLAEWRPLGVGPLRTP</sequence>
<dbReference type="Proteomes" id="UP000663193">
    <property type="component" value="Chromosome 13"/>
</dbReference>
<evidence type="ECO:0000313" key="2">
    <source>
        <dbReference type="Proteomes" id="UP000663193"/>
    </source>
</evidence>
<protein>
    <submittedName>
        <fullName evidence="1">Uncharacterized protein</fullName>
    </submittedName>
</protein>
<dbReference type="VEuPathDB" id="FungiDB:JI435_418100"/>
<accession>A0A7U2FC07</accession>
<dbReference type="AlphaFoldDB" id="A0A7U2FC07"/>
<reference evidence="2" key="1">
    <citation type="journal article" date="2021" name="BMC Genomics">
        <title>Chromosome-level genome assembly and manually-curated proteome of model necrotroph Parastagonospora nodorum Sn15 reveals a genome-wide trove of candidate effector homologs, and redundancy of virulence-related functions within an accessory chromosome.</title>
        <authorList>
            <person name="Bertazzoni S."/>
            <person name="Jones D.A.B."/>
            <person name="Phan H.T."/>
            <person name="Tan K.-C."/>
            <person name="Hane J.K."/>
        </authorList>
    </citation>
    <scope>NUCLEOTIDE SEQUENCE [LARGE SCALE GENOMIC DNA]</scope>
    <source>
        <strain evidence="2">SN15 / ATCC MYA-4574 / FGSC 10173)</strain>
    </source>
</reference>
<keyword evidence="2" id="KW-1185">Reference proteome</keyword>
<gene>
    <name evidence="1" type="ORF">JI435_418100</name>
</gene>
<name>A0A7U2FC07_PHANO</name>
<organism evidence="1 2">
    <name type="scientific">Phaeosphaeria nodorum (strain SN15 / ATCC MYA-4574 / FGSC 10173)</name>
    <name type="common">Glume blotch fungus</name>
    <name type="synonym">Parastagonospora nodorum</name>
    <dbReference type="NCBI Taxonomy" id="321614"/>
    <lineage>
        <taxon>Eukaryota</taxon>
        <taxon>Fungi</taxon>
        <taxon>Dikarya</taxon>
        <taxon>Ascomycota</taxon>
        <taxon>Pezizomycotina</taxon>
        <taxon>Dothideomycetes</taxon>
        <taxon>Pleosporomycetidae</taxon>
        <taxon>Pleosporales</taxon>
        <taxon>Pleosporineae</taxon>
        <taxon>Phaeosphaeriaceae</taxon>
        <taxon>Parastagonospora</taxon>
    </lineage>
</organism>
<proteinExistence type="predicted"/>
<evidence type="ECO:0000313" key="1">
    <source>
        <dbReference type="EMBL" id="QRD02483.1"/>
    </source>
</evidence>
<dbReference type="EMBL" id="CP069035">
    <property type="protein sequence ID" value="QRD02483.1"/>
    <property type="molecule type" value="Genomic_DNA"/>
</dbReference>